<dbReference type="InterPro" id="IPR036116">
    <property type="entry name" value="FN3_sf"/>
</dbReference>
<dbReference type="PANTHER" id="PTHR46877:SF12">
    <property type="entry name" value="EPHRIN TYPE-A RECEPTOR 3"/>
    <property type="match status" value="1"/>
</dbReference>
<evidence type="ECO:0000256" key="3">
    <source>
        <dbReference type="ARBA" id="ARBA00022692"/>
    </source>
</evidence>
<reference evidence="12" key="1">
    <citation type="journal article" date="2017" name="Nat. Commun.">
        <title>The North American bullfrog draft genome provides insight into hormonal regulation of long noncoding RNA.</title>
        <authorList>
            <person name="Hammond S.A."/>
            <person name="Warren R.L."/>
            <person name="Vandervalk B.P."/>
            <person name="Kucuk E."/>
            <person name="Khan H."/>
            <person name="Gibb E.A."/>
            <person name="Pandoh P."/>
            <person name="Kirk H."/>
            <person name="Zhao Y."/>
            <person name="Jones M."/>
            <person name="Mungall A.J."/>
            <person name="Coope R."/>
            <person name="Pleasance S."/>
            <person name="Moore R.A."/>
            <person name="Holt R.A."/>
            <person name="Round J.M."/>
            <person name="Ohora S."/>
            <person name="Walle B.V."/>
            <person name="Veldhoen N."/>
            <person name="Helbing C.C."/>
            <person name="Birol I."/>
        </authorList>
    </citation>
    <scope>NUCLEOTIDE SEQUENCE [LARGE SCALE GENOMIC DNA]</scope>
</reference>
<keyword evidence="12" id="KW-1185">Reference proteome</keyword>
<evidence type="ECO:0000313" key="11">
    <source>
        <dbReference type="EMBL" id="PIO39233.1"/>
    </source>
</evidence>
<proteinExistence type="predicted"/>
<dbReference type="InterPro" id="IPR050449">
    <property type="entry name" value="Ephrin_rcpt_TKs"/>
</dbReference>
<evidence type="ECO:0000256" key="6">
    <source>
        <dbReference type="ARBA" id="ARBA00022840"/>
    </source>
</evidence>
<feature type="non-terminal residue" evidence="11">
    <location>
        <position position="1"/>
    </location>
</feature>
<dbReference type="FunFam" id="2.60.40.10:FF:000041">
    <property type="entry name" value="ephrin type-A receptor 3"/>
    <property type="match status" value="1"/>
</dbReference>
<dbReference type="InterPro" id="IPR013783">
    <property type="entry name" value="Ig-like_fold"/>
</dbReference>
<dbReference type="GO" id="GO:0005524">
    <property type="term" value="F:ATP binding"/>
    <property type="evidence" value="ECO:0007669"/>
    <property type="project" value="UniProtKB-KW"/>
</dbReference>
<evidence type="ECO:0000256" key="1">
    <source>
        <dbReference type="ARBA" id="ARBA00004167"/>
    </source>
</evidence>
<keyword evidence="7" id="KW-1133">Transmembrane helix</keyword>
<dbReference type="Pfam" id="PF00041">
    <property type="entry name" value="fn3"/>
    <property type="match status" value="1"/>
</dbReference>
<dbReference type="Gene3D" id="2.60.40.10">
    <property type="entry name" value="Immunoglobulins"/>
    <property type="match status" value="1"/>
</dbReference>
<evidence type="ECO:0000256" key="9">
    <source>
        <dbReference type="ARBA" id="ARBA00023170"/>
    </source>
</evidence>
<dbReference type="GO" id="GO:0005886">
    <property type="term" value="C:plasma membrane"/>
    <property type="evidence" value="ECO:0007669"/>
    <property type="project" value="TreeGrafter"/>
</dbReference>
<comment type="subcellular location">
    <subcellularLocation>
        <location evidence="1">Membrane</location>
        <topology evidence="1">Single-pass membrane protein</topology>
    </subcellularLocation>
</comment>
<protein>
    <recommendedName>
        <fullName evidence="10">Fibronectin type-III domain-containing protein</fullName>
    </recommendedName>
</protein>
<evidence type="ECO:0000256" key="2">
    <source>
        <dbReference type="ARBA" id="ARBA00022553"/>
    </source>
</evidence>
<sequence length="201" mass="22137">FFSACRPGFYKAVTGNLKCAKCPPHSFTQEEGSTHCFCEKNYFRADKDPPSMACTRPPSAPRNLISNINETSVILDWSWPLDTGGRKDITFNVICKKCGGNIKFCESCKGNLRFIPRQIGLTNTTVTITDLLAHTNYTFEIESANGVSDQSVLTRHIAAVSITTNQAGKSISSHLHLSSSPVQVKVYVTSVTKSFNIVMTY</sequence>
<evidence type="ECO:0000256" key="7">
    <source>
        <dbReference type="ARBA" id="ARBA00022989"/>
    </source>
</evidence>
<dbReference type="PANTHER" id="PTHR46877">
    <property type="entry name" value="EPH RECEPTOR A5"/>
    <property type="match status" value="1"/>
</dbReference>
<feature type="non-terminal residue" evidence="11">
    <location>
        <position position="201"/>
    </location>
</feature>
<evidence type="ECO:0000256" key="5">
    <source>
        <dbReference type="ARBA" id="ARBA00022741"/>
    </source>
</evidence>
<organism evidence="11 12">
    <name type="scientific">Aquarana catesbeiana</name>
    <name type="common">American bullfrog</name>
    <name type="synonym">Rana catesbeiana</name>
    <dbReference type="NCBI Taxonomy" id="8400"/>
    <lineage>
        <taxon>Eukaryota</taxon>
        <taxon>Metazoa</taxon>
        <taxon>Chordata</taxon>
        <taxon>Craniata</taxon>
        <taxon>Vertebrata</taxon>
        <taxon>Euteleostomi</taxon>
        <taxon>Amphibia</taxon>
        <taxon>Batrachia</taxon>
        <taxon>Anura</taxon>
        <taxon>Neobatrachia</taxon>
        <taxon>Ranoidea</taxon>
        <taxon>Ranidae</taxon>
        <taxon>Aquarana</taxon>
    </lineage>
</organism>
<dbReference type="PROSITE" id="PS50853">
    <property type="entry name" value="FN3"/>
    <property type="match status" value="1"/>
</dbReference>
<dbReference type="InterPro" id="IPR009030">
    <property type="entry name" value="Growth_fac_rcpt_cys_sf"/>
</dbReference>
<dbReference type="InterPro" id="IPR011641">
    <property type="entry name" value="Tyr-kin_ephrin_A/B_rcpt-like"/>
</dbReference>
<dbReference type="GO" id="GO:0005005">
    <property type="term" value="F:transmembrane-ephrin receptor activity"/>
    <property type="evidence" value="ECO:0007669"/>
    <property type="project" value="TreeGrafter"/>
</dbReference>
<dbReference type="FunFam" id="2.10.50.10:FF:000001">
    <property type="entry name" value="Ephrin type-A receptor 5"/>
    <property type="match status" value="1"/>
</dbReference>
<evidence type="ECO:0000256" key="8">
    <source>
        <dbReference type="ARBA" id="ARBA00023136"/>
    </source>
</evidence>
<keyword evidence="2" id="KW-0597">Phosphoprotein</keyword>
<feature type="domain" description="Fibronectin type-III" evidence="10">
    <location>
        <begin position="57"/>
        <end position="167"/>
    </location>
</feature>
<keyword evidence="6" id="KW-0067">ATP-binding</keyword>
<keyword evidence="4" id="KW-0677">Repeat</keyword>
<dbReference type="SUPFAM" id="SSF57184">
    <property type="entry name" value="Growth factor receptor domain"/>
    <property type="match status" value="1"/>
</dbReference>
<dbReference type="Gene3D" id="2.10.50.10">
    <property type="entry name" value="Tumor Necrosis Factor Receptor, subunit A, domain 2"/>
    <property type="match status" value="1"/>
</dbReference>
<dbReference type="CDD" id="cd00063">
    <property type="entry name" value="FN3"/>
    <property type="match status" value="1"/>
</dbReference>
<dbReference type="Pfam" id="PF07699">
    <property type="entry name" value="Ephrin_rec_like"/>
    <property type="match status" value="1"/>
</dbReference>
<keyword evidence="3" id="KW-0812">Transmembrane</keyword>
<evidence type="ECO:0000259" key="10">
    <source>
        <dbReference type="PROSITE" id="PS50853"/>
    </source>
</evidence>
<dbReference type="EMBL" id="KV924689">
    <property type="protein sequence ID" value="PIO39233.1"/>
    <property type="molecule type" value="Genomic_DNA"/>
</dbReference>
<dbReference type="AlphaFoldDB" id="A0A2G9SI74"/>
<dbReference type="SUPFAM" id="SSF49265">
    <property type="entry name" value="Fibronectin type III"/>
    <property type="match status" value="1"/>
</dbReference>
<gene>
    <name evidence="11" type="ORF">AB205_0168160</name>
</gene>
<keyword evidence="9" id="KW-0675">Receptor</keyword>
<dbReference type="Proteomes" id="UP000228934">
    <property type="component" value="Unassembled WGS sequence"/>
</dbReference>
<dbReference type="InterPro" id="IPR003961">
    <property type="entry name" value="FN3_dom"/>
</dbReference>
<keyword evidence="8" id="KW-0472">Membrane</keyword>
<dbReference type="GO" id="GO:0030425">
    <property type="term" value="C:dendrite"/>
    <property type="evidence" value="ECO:0007669"/>
    <property type="project" value="TreeGrafter"/>
</dbReference>
<evidence type="ECO:0000313" key="12">
    <source>
        <dbReference type="Proteomes" id="UP000228934"/>
    </source>
</evidence>
<accession>A0A2G9SI74</accession>
<name>A0A2G9SI74_AQUCT</name>
<dbReference type="SMART" id="SM00060">
    <property type="entry name" value="FN3"/>
    <property type="match status" value="1"/>
</dbReference>
<keyword evidence="5" id="KW-0547">Nucleotide-binding</keyword>
<dbReference type="GO" id="GO:0007411">
    <property type="term" value="P:axon guidance"/>
    <property type="evidence" value="ECO:0007669"/>
    <property type="project" value="TreeGrafter"/>
</dbReference>
<evidence type="ECO:0000256" key="4">
    <source>
        <dbReference type="ARBA" id="ARBA00022737"/>
    </source>
</evidence>
<dbReference type="OrthoDB" id="4062651at2759"/>